<evidence type="ECO:0000256" key="5">
    <source>
        <dbReference type="ARBA" id="ARBA00023136"/>
    </source>
</evidence>
<keyword evidence="5 6" id="KW-0472">Membrane</keyword>
<evidence type="ECO:0000256" key="4">
    <source>
        <dbReference type="ARBA" id="ARBA00022989"/>
    </source>
</evidence>
<comment type="caution">
    <text evidence="8">The sequence shown here is derived from an EMBL/GenBank/DDBJ whole genome shotgun (WGS) entry which is preliminary data.</text>
</comment>
<keyword evidence="4 6" id="KW-1133">Transmembrane helix</keyword>
<keyword evidence="3 6" id="KW-0812">Transmembrane</keyword>
<dbReference type="NCBIfam" id="TIGR03480">
    <property type="entry name" value="HpnN"/>
    <property type="match status" value="1"/>
</dbReference>
<evidence type="ECO:0000256" key="2">
    <source>
        <dbReference type="ARBA" id="ARBA00022475"/>
    </source>
</evidence>
<feature type="transmembrane region" description="Helical" evidence="6">
    <location>
        <begin position="383"/>
        <end position="402"/>
    </location>
</feature>
<dbReference type="OrthoDB" id="7518665at2"/>
<feature type="transmembrane region" description="Helical" evidence="6">
    <location>
        <begin position="327"/>
        <end position="345"/>
    </location>
</feature>
<dbReference type="Proteomes" id="UP000247565">
    <property type="component" value="Unassembled WGS sequence"/>
</dbReference>
<dbReference type="Gene3D" id="1.20.1640.10">
    <property type="entry name" value="Multidrug efflux transporter AcrB transmembrane domain"/>
    <property type="match status" value="2"/>
</dbReference>
<evidence type="ECO:0000256" key="6">
    <source>
        <dbReference type="SAM" id="Phobius"/>
    </source>
</evidence>
<keyword evidence="2" id="KW-1003">Cell membrane</keyword>
<dbReference type="SUPFAM" id="SSF82866">
    <property type="entry name" value="Multidrug efflux transporter AcrB transmembrane domain"/>
    <property type="match status" value="2"/>
</dbReference>
<dbReference type="PANTHER" id="PTHR33406">
    <property type="entry name" value="MEMBRANE PROTEIN MJ1562-RELATED"/>
    <property type="match status" value="1"/>
</dbReference>
<dbReference type="EMBL" id="QGLT01000002">
    <property type="protein sequence ID" value="PXZ00495.1"/>
    <property type="molecule type" value="Genomic_DNA"/>
</dbReference>
<feature type="transmembrane region" description="Helical" evidence="6">
    <location>
        <begin position="299"/>
        <end position="321"/>
    </location>
</feature>
<evidence type="ECO:0000259" key="7">
    <source>
        <dbReference type="Pfam" id="PF03176"/>
    </source>
</evidence>
<comment type="subcellular location">
    <subcellularLocation>
        <location evidence="1">Cell membrane</location>
        <topology evidence="1">Multi-pass membrane protein</topology>
    </subcellularLocation>
</comment>
<dbReference type="InterPro" id="IPR017841">
    <property type="entry name" value="Hopanoid_biosynth_HpnN"/>
</dbReference>
<feature type="transmembrane region" description="Helical" evidence="6">
    <location>
        <begin position="408"/>
        <end position="434"/>
    </location>
</feature>
<feature type="transmembrane region" description="Helical" evidence="6">
    <location>
        <begin position="274"/>
        <end position="292"/>
    </location>
</feature>
<keyword evidence="9" id="KW-1185">Reference proteome</keyword>
<feature type="domain" description="Membrane transport protein MMPL" evidence="7">
    <location>
        <begin position="152"/>
        <end position="434"/>
    </location>
</feature>
<dbReference type="Pfam" id="PF03176">
    <property type="entry name" value="MMPL"/>
    <property type="match status" value="2"/>
</dbReference>
<accession>A0A318N204</accession>
<feature type="transmembrane region" description="Helical" evidence="6">
    <location>
        <begin position="774"/>
        <end position="794"/>
    </location>
</feature>
<dbReference type="PANTHER" id="PTHR33406:SF13">
    <property type="entry name" value="MEMBRANE PROTEIN YDFJ"/>
    <property type="match status" value="1"/>
</dbReference>
<feature type="domain" description="Membrane transport protein MMPL" evidence="7">
    <location>
        <begin position="688"/>
        <end position="862"/>
    </location>
</feature>
<dbReference type="GO" id="GO:0005886">
    <property type="term" value="C:plasma membrane"/>
    <property type="evidence" value="ECO:0007669"/>
    <property type="project" value="UniProtKB-SubCell"/>
</dbReference>
<evidence type="ECO:0000313" key="8">
    <source>
        <dbReference type="EMBL" id="PXZ00495.1"/>
    </source>
</evidence>
<sequence length="870" mass="95859">MVSALIRRIVEFCSRHAWLVFIVYLLLAIVSIFVTSKKLDITTDTTKMFSTKMPWKQRSDWMGKNFPNREGILVAIIEAKIPEERELSAEILVNQLNQDKKHFYFASSPENNPFLVKNGLMFLDPPVLDQTLNTIIRAQPFLSSLAADTSARGLFDTLGMVVEGIKENQVDLEQYKNELNGFAKTLEKASQRDFEPFSWEKSLSGELSSLAGRYQIVVAKPKMDLTSLQPSGEAVASLKKAISSISYVQRGDVKIHITGDAKINDEEFSTVMDGMVLGLFASFVLVAGWLFLAVKTWRIILPILYVLLIGLILTTGFASIAVGTLNLISVSFAILFVSIAVDFAIQFSVRFRGQDIQADDNTNKRQSTLLALSKTGYDTGHQIFTASVAAAAGFLAFTPTNFVGVKQLGLIAGTGMIIALICTLTLLPAMLTILQPKIVQAMAGFPRLKSVDNKFRHYRWYILAVYAVIAVIGIFFLVDQKVSFDADPFHTKDTHSEGMKALQLLMNDPNTNPYTADVMAKSPEEAKKLVDQIGQLSSVQNVIWLGSFVPEDQKIKIPMIRDAASVLLNTLSNTSIKSRPSALELRQSMQKMLDKLNSVQNILTSDSPLERIRLALQKIVSMSDNDLMKINDDLVRFLGFQLHHLEIMLTPSAVSLTDVPKDLANEYRTKDGLYRIEIYPKGTNLDNEQIATFVKQIRSVAPEAAGTSVDIIESANTVVHAFIIAAVMAIITLAIIIFIALRRILDMCLVLMPLILSGLMTIIVIVLIDQPLNFANIITLPLLLGVGVSFNIYFVMNWREGLSNPLSSPTARAVLFSALTTGTAFGSLAASAHPGTASMGLLLLISLGCTLVATLIFVPALLPKRDIDRE</sequence>
<feature type="transmembrane region" description="Helical" evidence="6">
    <location>
        <begin position="814"/>
        <end position="833"/>
    </location>
</feature>
<evidence type="ECO:0000256" key="3">
    <source>
        <dbReference type="ARBA" id="ARBA00022692"/>
    </source>
</evidence>
<organism evidence="8 9">
    <name type="scientific">Commensalibacter melissae</name>
    <dbReference type="NCBI Taxonomy" id="2070537"/>
    <lineage>
        <taxon>Bacteria</taxon>
        <taxon>Pseudomonadati</taxon>
        <taxon>Pseudomonadota</taxon>
        <taxon>Alphaproteobacteria</taxon>
        <taxon>Acetobacterales</taxon>
        <taxon>Acetobacteraceae</taxon>
    </lineage>
</organism>
<name>A0A318N204_9PROT</name>
<dbReference type="InterPro" id="IPR050545">
    <property type="entry name" value="Mycobact_MmpL"/>
</dbReference>
<dbReference type="RefSeq" id="WP_110438638.1">
    <property type="nucleotide sequence ID" value="NZ_CP046393.1"/>
</dbReference>
<feature type="transmembrane region" description="Helical" evidence="6">
    <location>
        <begin position="12"/>
        <end position="34"/>
    </location>
</feature>
<gene>
    <name evidence="8" type="ORF">DK869_03535</name>
</gene>
<dbReference type="AlphaFoldDB" id="A0A318N204"/>
<reference evidence="8 9" key="1">
    <citation type="submission" date="2018-05" db="EMBL/GenBank/DDBJ databases">
        <title>Reference genomes for bee gut microbiota database.</title>
        <authorList>
            <person name="Ellegaard K.M."/>
        </authorList>
    </citation>
    <scope>NUCLEOTIDE SEQUENCE [LARGE SCALE GENOMIC DNA]</scope>
    <source>
        <strain evidence="8 9">ESL0284</strain>
    </source>
</reference>
<feature type="transmembrane region" description="Helical" evidence="6">
    <location>
        <begin position="839"/>
        <end position="862"/>
    </location>
</feature>
<dbReference type="InterPro" id="IPR004869">
    <property type="entry name" value="MMPL_dom"/>
</dbReference>
<evidence type="ECO:0000256" key="1">
    <source>
        <dbReference type="ARBA" id="ARBA00004651"/>
    </source>
</evidence>
<feature type="transmembrane region" description="Helical" evidence="6">
    <location>
        <begin position="718"/>
        <end position="741"/>
    </location>
</feature>
<evidence type="ECO:0000313" key="9">
    <source>
        <dbReference type="Proteomes" id="UP000247565"/>
    </source>
</evidence>
<protein>
    <submittedName>
        <fullName evidence="8">RND transporter</fullName>
    </submittedName>
</protein>
<proteinExistence type="predicted"/>
<feature type="transmembrane region" description="Helical" evidence="6">
    <location>
        <begin position="748"/>
        <end position="768"/>
    </location>
</feature>
<feature type="transmembrane region" description="Helical" evidence="6">
    <location>
        <begin position="458"/>
        <end position="478"/>
    </location>
</feature>